<comment type="caution">
    <text evidence="2">The sequence shown here is derived from an EMBL/GenBank/DDBJ whole genome shotgun (WGS) entry which is preliminary data.</text>
</comment>
<feature type="region of interest" description="Disordered" evidence="1">
    <location>
        <begin position="46"/>
        <end position="100"/>
    </location>
</feature>
<proteinExistence type="predicted"/>
<evidence type="ECO:0000313" key="2">
    <source>
        <dbReference type="EMBL" id="MBW0532833.1"/>
    </source>
</evidence>
<name>A0A9Q3F376_9BASI</name>
<feature type="compositionally biased region" description="Polar residues" evidence="1">
    <location>
        <begin position="91"/>
        <end position="100"/>
    </location>
</feature>
<sequence length="100" mass="11129">MNQQSTSDLPPLPKATIEEQYSEEISDKDQTVNIQSFMKQIQDLLLTPSKKKGKGKQSKTFTPGGSLIQSTLPRHVRPEESPISPTPVPRKTSTPVKEKI</sequence>
<gene>
    <name evidence="2" type="ORF">O181_072548</name>
</gene>
<reference evidence="2" key="1">
    <citation type="submission" date="2021-03" db="EMBL/GenBank/DDBJ databases">
        <title>Draft genome sequence of rust myrtle Austropuccinia psidii MF-1, a brazilian biotype.</title>
        <authorList>
            <person name="Quecine M.C."/>
            <person name="Pachon D.M.R."/>
            <person name="Bonatelli M.L."/>
            <person name="Correr F.H."/>
            <person name="Franceschini L.M."/>
            <person name="Leite T.F."/>
            <person name="Margarido G.R.A."/>
            <person name="Almeida C.A."/>
            <person name="Ferrarezi J.A."/>
            <person name="Labate C.A."/>
        </authorList>
    </citation>
    <scope>NUCLEOTIDE SEQUENCE</scope>
    <source>
        <strain evidence="2">MF-1</strain>
    </source>
</reference>
<evidence type="ECO:0000313" key="3">
    <source>
        <dbReference type="Proteomes" id="UP000765509"/>
    </source>
</evidence>
<dbReference type="Proteomes" id="UP000765509">
    <property type="component" value="Unassembled WGS sequence"/>
</dbReference>
<dbReference type="AlphaFoldDB" id="A0A9Q3F376"/>
<dbReference type="EMBL" id="AVOT02038051">
    <property type="protein sequence ID" value="MBW0532833.1"/>
    <property type="molecule type" value="Genomic_DNA"/>
</dbReference>
<accession>A0A9Q3F376</accession>
<keyword evidence="3" id="KW-1185">Reference proteome</keyword>
<organism evidence="2 3">
    <name type="scientific">Austropuccinia psidii MF-1</name>
    <dbReference type="NCBI Taxonomy" id="1389203"/>
    <lineage>
        <taxon>Eukaryota</taxon>
        <taxon>Fungi</taxon>
        <taxon>Dikarya</taxon>
        <taxon>Basidiomycota</taxon>
        <taxon>Pucciniomycotina</taxon>
        <taxon>Pucciniomycetes</taxon>
        <taxon>Pucciniales</taxon>
        <taxon>Sphaerophragmiaceae</taxon>
        <taxon>Austropuccinia</taxon>
    </lineage>
</organism>
<evidence type="ECO:0000256" key="1">
    <source>
        <dbReference type="SAM" id="MobiDB-lite"/>
    </source>
</evidence>
<feature type="compositionally biased region" description="Polar residues" evidence="1">
    <location>
        <begin position="60"/>
        <end position="72"/>
    </location>
</feature>
<protein>
    <submittedName>
        <fullName evidence="2">Uncharacterized protein</fullName>
    </submittedName>
</protein>